<dbReference type="WBParaSite" id="Pan_g9029.t1">
    <property type="protein sequence ID" value="Pan_g9029.t1"/>
    <property type="gene ID" value="Pan_g9029"/>
</dbReference>
<evidence type="ECO:0000256" key="1">
    <source>
        <dbReference type="SAM" id="MobiDB-lite"/>
    </source>
</evidence>
<proteinExistence type="predicted"/>
<protein>
    <submittedName>
        <fullName evidence="3">RWD domain-containing protein</fullName>
    </submittedName>
</protein>
<feature type="compositionally biased region" description="Basic residues" evidence="1">
    <location>
        <begin position="61"/>
        <end position="72"/>
    </location>
</feature>
<organism evidence="2 3">
    <name type="scientific">Panagrellus redivivus</name>
    <name type="common">Microworm</name>
    <dbReference type="NCBI Taxonomy" id="6233"/>
    <lineage>
        <taxon>Eukaryota</taxon>
        <taxon>Metazoa</taxon>
        <taxon>Ecdysozoa</taxon>
        <taxon>Nematoda</taxon>
        <taxon>Chromadorea</taxon>
        <taxon>Rhabditida</taxon>
        <taxon>Tylenchina</taxon>
        <taxon>Panagrolaimomorpha</taxon>
        <taxon>Panagrolaimoidea</taxon>
        <taxon>Panagrolaimidae</taxon>
        <taxon>Panagrellus</taxon>
    </lineage>
</organism>
<name>A0A7E5A1H5_PANRE</name>
<evidence type="ECO:0000313" key="2">
    <source>
        <dbReference type="Proteomes" id="UP000492821"/>
    </source>
</evidence>
<reference evidence="3" key="2">
    <citation type="submission" date="2020-10" db="UniProtKB">
        <authorList>
            <consortium name="WormBaseParasite"/>
        </authorList>
    </citation>
    <scope>IDENTIFICATION</scope>
</reference>
<feature type="region of interest" description="Disordered" evidence="1">
    <location>
        <begin position="43"/>
        <end position="105"/>
    </location>
</feature>
<dbReference type="Proteomes" id="UP000492821">
    <property type="component" value="Unassembled WGS sequence"/>
</dbReference>
<feature type="compositionally biased region" description="Polar residues" evidence="1">
    <location>
        <begin position="78"/>
        <end position="98"/>
    </location>
</feature>
<reference evidence="2" key="1">
    <citation type="journal article" date="2013" name="Genetics">
        <title>The draft genome and transcriptome of Panagrellus redivivus are shaped by the harsh demands of a free-living lifestyle.</title>
        <authorList>
            <person name="Srinivasan J."/>
            <person name="Dillman A.R."/>
            <person name="Macchietto M.G."/>
            <person name="Heikkinen L."/>
            <person name="Lakso M."/>
            <person name="Fracchia K.M."/>
            <person name="Antoshechkin I."/>
            <person name="Mortazavi A."/>
            <person name="Wong G."/>
            <person name="Sternberg P.W."/>
        </authorList>
    </citation>
    <scope>NUCLEOTIDE SEQUENCE [LARGE SCALE GENOMIC DNA]</scope>
    <source>
        <strain evidence="2">MT8872</strain>
    </source>
</reference>
<evidence type="ECO:0000313" key="3">
    <source>
        <dbReference type="WBParaSite" id="Pan_g9029.t1"/>
    </source>
</evidence>
<accession>A0A7E5A1H5</accession>
<sequence length="233" mass="26014">MTMEKFRQNAQVLHSAVTKRRLVASLTKRESRLQIFNSVFTRNRAASESDESDTEEGSRSSQRHRSRVKARIGAKAAANSTPSVDGSVSATAPASGPQSDGAPTARDLEGLFEYLSPISSTEDDCDEREGIFRRSVCMSFVEMEIRDMPPWIEATPLPPIEDRALAQDFAAQTDFPLRTKADIALGTEDVEFKVYLIYKIKINVQNRTPKHSLTSLMTHLTPTYPQLIQCFTN</sequence>
<dbReference type="AlphaFoldDB" id="A0A7E5A1H5"/>
<keyword evidence="2" id="KW-1185">Reference proteome</keyword>